<sequence length="312" mass="34800">MNTLVRNPTSISRRFNGYEPLDQRPFEDTSDHDYQWRRNFSKRRKDPNYSMVKSFSYRRTRAKQRQIFLKSYTLSSENLGQSNSRSSKLKKAVITMKAMAVSVVAFMSMDSLRSCNSRAAIDASSPTMDNVQASNDPRPYHPKYVMLNNEQTTGNLRPPPQRRNPPRYNSQHPSLQSSSSGNGCLKSDNPNSHIGFKYGKDSSVIVNYKGTTLCSGKLPAFSQPNDNITTFSVGLRGQTEVGSALQESLMADKKAGKIPLLVTIKAPVVVVLGSFPLREVLASIHCSLVVDSLAPDKPINILSSKYDYDVSF</sequence>
<gene>
    <name evidence="1" type="ORF">Patl1_02216</name>
</gene>
<proteinExistence type="predicted"/>
<comment type="caution">
    <text evidence="1">The sequence shown here is derived from an EMBL/GenBank/DDBJ whole genome shotgun (WGS) entry which is preliminary data.</text>
</comment>
<dbReference type="EMBL" id="CM047897">
    <property type="protein sequence ID" value="KAJ0112587.1"/>
    <property type="molecule type" value="Genomic_DNA"/>
</dbReference>
<evidence type="ECO:0000313" key="1">
    <source>
        <dbReference type="EMBL" id="KAJ0112587.1"/>
    </source>
</evidence>
<accession>A0ACC1CAP1</accession>
<protein>
    <submittedName>
        <fullName evidence="1">Uncharacterized protein</fullName>
    </submittedName>
</protein>
<name>A0ACC1CAP1_9ROSI</name>
<keyword evidence="2" id="KW-1185">Reference proteome</keyword>
<organism evidence="1 2">
    <name type="scientific">Pistacia atlantica</name>
    <dbReference type="NCBI Taxonomy" id="434234"/>
    <lineage>
        <taxon>Eukaryota</taxon>
        <taxon>Viridiplantae</taxon>
        <taxon>Streptophyta</taxon>
        <taxon>Embryophyta</taxon>
        <taxon>Tracheophyta</taxon>
        <taxon>Spermatophyta</taxon>
        <taxon>Magnoliopsida</taxon>
        <taxon>eudicotyledons</taxon>
        <taxon>Gunneridae</taxon>
        <taxon>Pentapetalae</taxon>
        <taxon>rosids</taxon>
        <taxon>malvids</taxon>
        <taxon>Sapindales</taxon>
        <taxon>Anacardiaceae</taxon>
        <taxon>Pistacia</taxon>
    </lineage>
</organism>
<evidence type="ECO:0000313" key="2">
    <source>
        <dbReference type="Proteomes" id="UP001164250"/>
    </source>
</evidence>
<dbReference type="Proteomes" id="UP001164250">
    <property type="component" value="Chromosome 1"/>
</dbReference>
<reference evidence="2" key="1">
    <citation type="journal article" date="2023" name="G3 (Bethesda)">
        <title>Genome assembly and association tests identify interacting loci associated with vigor, precocity, and sex in interspecific pistachio rootstocks.</title>
        <authorList>
            <person name="Palmer W."/>
            <person name="Jacygrad E."/>
            <person name="Sagayaradj S."/>
            <person name="Cavanaugh K."/>
            <person name="Han R."/>
            <person name="Bertier L."/>
            <person name="Beede B."/>
            <person name="Kafkas S."/>
            <person name="Golino D."/>
            <person name="Preece J."/>
            <person name="Michelmore R."/>
        </authorList>
    </citation>
    <scope>NUCLEOTIDE SEQUENCE [LARGE SCALE GENOMIC DNA]</scope>
</reference>